<evidence type="ECO:0000256" key="4">
    <source>
        <dbReference type="SAM" id="SignalP"/>
    </source>
</evidence>
<dbReference type="InterPro" id="IPR006703">
    <property type="entry name" value="G_AIG1"/>
</dbReference>
<reference evidence="6" key="1">
    <citation type="submission" date="2025-08" db="UniProtKB">
        <authorList>
            <consortium name="Ensembl"/>
        </authorList>
    </citation>
    <scope>IDENTIFICATION</scope>
</reference>
<accession>A0A8C6WTE7</accession>
<dbReference type="InterPro" id="IPR045058">
    <property type="entry name" value="GIMA/IAN/Toc"/>
</dbReference>
<dbReference type="GO" id="GO:0005525">
    <property type="term" value="F:GTP binding"/>
    <property type="evidence" value="ECO:0007669"/>
    <property type="project" value="UniProtKB-KW"/>
</dbReference>
<dbReference type="PROSITE" id="PS51720">
    <property type="entry name" value="G_AIG1"/>
    <property type="match status" value="1"/>
</dbReference>
<evidence type="ECO:0000256" key="1">
    <source>
        <dbReference type="ARBA" id="ARBA00008535"/>
    </source>
</evidence>
<dbReference type="PANTHER" id="PTHR10903:SF62">
    <property type="entry name" value="GTPASE IMAP FAMILY MEMBER 4-LIKE-RELATED"/>
    <property type="match status" value="1"/>
</dbReference>
<dbReference type="InterPro" id="IPR027417">
    <property type="entry name" value="P-loop_NTPase"/>
</dbReference>
<dbReference type="FunFam" id="3.40.50.300:FF:000366">
    <property type="entry name" value="GTPase, IMAP family member 2"/>
    <property type="match status" value="1"/>
</dbReference>
<comment type="similarity">
    <text evidence="1">Belongs to the TRAFAC class TrmE-Era-EngA-EngB-Septin-like GTPase superfamily. AIG1/Toc34/Toc159-like paraseptin GTPase family. IAN subfamily.</text>
</comment>
<evidence type="ECO:0000313" key="6">
    <source>
        <dbReference type="Ensembl" id="ENSNMLP00000030590.1"/>
    </source>
</evidence>
<evidence type="ECO:0000256" key="3">
    <source>
        <dbReference type="ARBA" id="ARBA00023134"/>
    </source>
</evidence>
<keyword evidence="2" id="KW-0547">Nucleotide-binding</keyword>
<sequence length="290" mass="33035">MSFITYRVGVLLGALLGAEELAKDLFEINNSARPRTDEDTSQKEMDKLRIVLLGQSGSGKSSLANTIFGDRQCYEVSGGAQSVTKRCQSETRRVNGRNIQLIDTPGFFDTDLNSEELKSELLKCIIECAPGPHAFLLVLKVEKFTCQEQAVTDIILKYFSEEALKYTTVVFTHGDQLPDGMRVEEWVNENEALKTLVQRCGGRCHVFDNKYWNNSQDQYRNNQYQVEQLLQTIDQTVRVNRGGYYTKDMLQEVTNKINDKRKALIRQLAPAGSSPSPRPLFSWIRDWFSK</sequence>
<dbReference type="Ensembl" id="ENSNMLT00000034112.1">
    <property type="protein sequence ID" value="ENSNMLP00000030590.1"/>
    <property type="gene ID" value="ENSNMLG00000019283.1"/>
</dbReference>
<keyword evidence="7" id="KW-1185">Reference proteome</keyword>
<reference evidence="6" key="2">
    <citation type="submission" date="2025-09" db="UniProtKB">
        <authorList>
            <consortium name="Ensembl"/>
        </authorList>
    </citation>
    <scope>IDENTIFICATION</scope>
</reference>
<feature type="signal peptide" evidence="4">
    <location>
        <begin position="1"/>
        <end position="18"/>
    </location>
</feature>
<keyword evidence="4" id="KW-0732">Signal</keyword>
<dbReference type="AlphaFoldDB" id="A0A8C6WTE7"/>
<dbReference type="InterPro" id="IPR025662">
    <property type="entry name" value="Sigma_54_int_dom_ATP-bd_1"/>
</dbReference>
<dbReference type="SUPFAM" id="SSF52540">
    <property type="entry name" value="P-loop containing nucleoside triphosphate hydrolases"/>
    <property type="match status" value="1"/>
</dbReference>
<protein>
    <recommendedName>
        <fullName evidence="5">AIG1-type G domain-containing protein</fullName>
    </recommendedName>
</protein>
<feature type="chain" id="PRO_5034716714" description="AIG1-type G domain-containing protein" evidence="4">
    <location>
        <begin position="19"/>
        <end position="290"/>
    </location>
</feature>
<evidence type="ECO:0000256" key="2">
    <source>
        <dbReference type="ARBA" id="ARBA00022741"/>
    </source>
</evidence>
<dbReference type="Proteomes" id="UP000694523">
    <property type="component" value="Unplaced"/>
</dbReference>
<dbReference type="Gene3D" id="3.40.50.300">
    <property type="entry name" value="P-loop containing nucleotide triphosphate hydrolases"/>
    <property type="match status" value="1"/>
</dbReference>
<proteinExistence type="inferred from homology"/>
<dbReference type="PANTHER" id="PTHR10903">
    <property type="entry name" value="GTPASE, IMAP FAMILY MEMBER-RELATED"/>
    <property type="match status" value="1"/>
</dbReference>
<feature type="domain" description="AIG1-type G" evidence="5">
    <location>
        <begin position="45"/>
        <end position="254"/>
    </location>
</feature>
<organism evidence="6 7">
    <name type="scientific">Neogobius melanostomus</name>
    <name type="common">round goby</name>
    <dbReference type="NCBI Taxonomy" id="47308"/>
    <lineage>
        <taxon>Eukaryota</taxon>
        <taxon>Metazoa</taxon>
        <taxon>Chordata</taxon>
        <taxon>Craniata</taxon>
        <taxon>Vertebrata</taxon>
        <taxon>Euteleostomi</taxon>
        <taxon>Actinopterygii</taxon>
        <taxon>Neopterygii</taxon>
        <taxon>Teleostei</taxon>
        <taxon>Neoteleostei</taxon>
        <taxon>Acanthomorphata</taxon>
        <taxon>Gobiaria</taxon>
        <taxon>Gobiiformes</taxon>
        <taxon>Gobioidei</taxon>
        <taxon>Gobiidae</taxon>
        <taxon>Benthophilinae</taxon>
        <taxon>Neogobiini</taxon>
        <taxon>Neogobius</taxon>
    </lineage>
</organism>
<dbReference type="CDD" id="cd01852">
    <property type="entry name" value="AIG1"/>
    <property type="match status" value="1"/>
</dbReference>
<evidence type="ECO:0000259" key="5">
    <source>
        <dbReference type="PROSITE" id="PS51720"/>
    </source>
</evidence>
<name>A0A8C6WTE7_9GOBI</name>
<evidence type="ECO:0000313" key="7">
    <source>
        <dbReference type="Proteomes" id="UP000694523"/>
    </source>
</evidence>
<dbReference type="PROSITE" id="PS00675">
    <property type="entry name" value="SIGMA54_INTERACT_1"/>
    <property type="match status" value="1"/>
</dbReference>
<dbReference type="Pfam" id="PF04548">
    <property type="entry name" value="AIG1"/>
    <property type="match status" value="1"/>
</dbReference>
<keyword evidence="3" id="KW-0342">GTP-binding</keyword>